<evidence type="ECO:0000256" key="1">
    <source>
        <dbReference type="SAM" id="MobiDB-lite"/>
    </source>
</evidence>
<feature type="region of interest" description="Disordered" evidence="1">
    <location>
        <begin position="36"/>
        <end position="56"/>
    </location>
</feature>
<dbReference type="EMBL" id="CAFABC010000028">
    <property type="protein sequence ID" value="CAB4827125.1"/>
    <property type="molecule type" value="Genomic_DNA"/>
</dbReference>
<proteinExistence type="predicted"/>
<protein>
    <submittedName>
        <fullName evidence="4">Unannotated protein</fullName>
    </submittedName>
</protein>
<feature type="transmembrane region" description="Helical" evidence="2">
    <location>
        <begin position="12"/>
        <end position="31"/>
    </location>
</feature>
<accession>A0A6J6SHA9</accession>
<dbReference type="EMBL" id="CAFBRY010000032">
    <property type="protein sequence ID" value="CAB5149755.1"/>
    <property type="molecule type" value="Genomic_DNA"/>
</dbReference>
<dbReference type="EMBL" id="CAESAH010000012">
    <property type="protein sequence ID" value="CAB4336672.1"/>
    <property type="molecule type" value="Genomic_DNA"/>
</dbReference>
<sequence length="56" mass="6491">MLGGINNALFLQGFRGFFALAIFVLVLKWAFPTKKDPVAKAQRKRDKESLRQLRRK</sequence>
<keyword evidence="2" id="KW-0472">Membrane</keyword>
<name>A0A6J6SHA9_9ZZZZ</name>
<evidence type="ECO:0000313" key="6">
    <source>
        <dbReference type="EMBL" id="CAB5149755.1"/>
    </source>
</evidence>
<evidence type="ECO:0000256" key="2">
    <source>
        <dbReference type="SAM" id="Phobius"/>
    </source>
</evidence>
<reference evidence="4" key="1">
    <citation type="submission" date="2020-05" db="EMBL/GenBank/DDBJ databases">
        <authorList>
            <person name="Chiriac C."/>
            <person name="Salcher M."/>
            <person name="Ghai R."/>
            <person name="Kavagutti S V."/>
        </authorList>
    </citation>
    <scope>NUCLEOTIDE SEQUENCE</scope>
</reference>
<evidence type="ECO:0000313" key="3">
    <source>
        <dbReference type="EMBL" id="CAB4336672.1"/>
    </source>
</evidence>
<dbReference type="EMBL" id="CAEZYO010000033">
    <property type="protein sequence ID" value="CAB4734113.1"/>
    <property type="molecule type" value="Genomic_DNA"/>
</dbReference>
<organism evidence="4">
    <name type="scientific">freshwater metagenome</name>
    <dbReference type="NCBI Taxonomy" id="449393"/>
    <lineage>
        <taxon>unclassified sequences</taxon>
        <taxon>metagenomes</taxon>
        <taxon>ecological metagenomes</taxon>
    </lineage>
</organism>
<feature type="compositionally biased region" description="Basic and acidic residues" evidence="1">
    <location>
        <begin position="45"/>
        <end position="56"/>
    </location>
</feature>
<gene>
    <name evidence="4" type="ORF">UFOPK2731_01042</name>
    <name evidence="5" type="ORF">UFOPK3161_00999</name>
    <name evidence="3" type="ORF">UFOPK3962_00637</name>
    <name evidence="6" type="ORF">UFOPK4427_01017</name>
</gene>
<evidence type="ECO:0000313" key="5">
    <source>
        <dbReference type="EMBL" id="CAB4827125.1"/>
    </source>
</evidence>
<evidence type="ECO:0000313" key="4">
    <source>
        <dbReference type="EMBL" id="CAB4734113.1"/>
    </source>
</evidence>
<keyword evidence="2" id="KW-1133">Transmembrane helix</keyword>
<dbReference type="AlphaFoldDB" id="A0A6J6SHA9"/>
<keyword evidence="2" id="KW-0812">Transmembrane</keyword>